<dbReference type="Gene3D" id="2.10.25.10">
    <property type="entry name" value="Laminin"/>
    <property type="match status" value="2"/>
</dbReference>
<dbReference type="InterPro" id="IPR050969">
    <property type="entry name" value="Dev_Signal_Modulators"/>
</dbReference>
<dbReference type="PROSITE" id="PS01186">
    <property type="entry name" value="EGF_2"/>
    <property type="match status" value="2"/>
</dbReference>
<dbReference type="InterPro" id="IPR000742">
    <property type="entry name" value="EGF"/>
</dbReference>
<evidence type="ECO:0000256" key="1">
    <source>
        <dbReference type="ARBA" id="ARBA00022729"/>
    </source>
</evidence>
<feature type="disulfide bond" evidence="3">
    <location>
        <begin position="787"/>
        <end position="797"/>
    </location>
</feature>
<dbReference type="CDD" id="cd00055">
    <property type="entry name" value="EGF_Lam"/>
    <property type="match status" value="1"/>
</dbReference>
<name>A0AAD9GN62_9STRA</name>
<evidence type="ECO:0000259" key="4">
    <source>
        <dbReference type="PROSITE" id="PS50026"/>
    </source>
</evidence>
<dbReference type="PANTHER" id="PTHR14949:SF56">
    <property type="entry name" value="EGF-LIKE-DOMAIN, MULTIPLE 7"/>
    <property type="match status" value="1"/>
</dbReference>
<reference evidence="5" key="1">
    <citation type="submission" date="2023-08" db="EMBL/GenBank/DDBJ databases">
        <title>Reference Genome Resource for the Citrus Pathogen Phytophthora citrophthora.</title>
        <authorList>
            <person name="Moller H."/>
            <person name="Coetzee B."/>
            <person name="Rose L.J."/>
            <person name="Van Niekerk J.M."/>
        </authorList>
    </citation>
    <scope>NUCLEOTIDE SEQUENCE</scope>
    <source>
        <strain evidence="5">STE-U-9442</strain>
    </source>
</reference>
<dbReference type="InterPro" id="IPR002049">
    <property type="entry name" value="LE_dom"/>
</dbReference>
<dbReference type="EMBL" id="JASMQC010000011">
    <property type="protein sequence ID" value="KAK1941657.1"/>
    <property type="molecule type" value="Genomic_DNA"/>
</dbReference>
<gene>
    <name evidence="5" type="ORF">P3T76_006721</name>
</gene>
<keyword evidence="6" id="KW-1185">Reference proteome</keyword>
<dbReference type="PANTHER" id="PTHR14949">
    <property type="entry name" value="EGF-LIKE-DOMAIN, MULTIPLE 7, 8"/>
    <property type="match status" value="1"/>
</dbReference>
<accession>A0AAD9GN62</accession>
<evidence type="ECO:0000313" key="5">
    <source>
        <dbReference type="EMBL" id="KAK1941657.1"/>
    </source>
</evidence>
<sequence>MNKFEELIWNFCVSIWKLEYEKDMRLLLLLALCLELVDGISLASVTPAWSDAGVTGTVNVAFTTSIDVPVGGTIMVTFPSTFYVDSTSAFSYPVGFDPSSSIAATPATGVVTITIATTDVVAGPISFTLDSISYPGLGTTASYSIRTKNAGGSILESTTASGSLFNSWSMINTATVAVASPLAGRTTSYTVSFTTDVKLRIGSVIALKVPILSSSVIVFTGATLGALDGINPASTVLRVVSPYILLTIAGQDIAAGSALQITYNNIINAAAQQTPVFYVDTRHPNGAVYQVGATTNGLTFTSTTLPSATLTPVSYWAGVTTNYDVAFANAAYLSSGSRVDITFPATFNISGTTMTRSTNLPTMNTVFSVLSVTARVTLGSMAVQPGTGRGFTLENIVNPGSTCDEYIVEYCAVGNPYTISISDSAGNPFEMLTTVAGTPIVKKPLTYGRVRPLLKTPNTLTVATVTLDTETTIPRGGFIEVVLPSSYSVGSGTITASALINIPSASTAVTSTLNSVKLLIAGTSIPANSGISFTVDKVTTPPNSAVGVFIIRTRDAGGNIIEEGNTIGGEGCTYVNDCSGHGTCTLLSKVCMCHTGWGAPTDIADYKSPDCSTRKYSTAGYRVCPSDYAWSSIPTSTTTSHDILVECSGMGKCDRTAGTCSCFPGFEGTACERTSCPNDCSDQGACMSMREMAAAKNALPISPPTTYGSDPFSNTWDADRIFGCVCDSGWAVGTARDEVQATEYFGADCSLRHCPTGNDPATTEDETNCLGKTVPGGTAVGAAGNKCLVECSNRGVCNYKNGICSCFQGYTGYACQTQDSLAN</sequence>
<feature type="domain" description="EGF-like" evidence="4">
    <location>
        <begin position="783"/>
        <end position="816"/>
    </location>
</feature>
<feature type="disulfide bond" evidence="3">
    <location>
        <begin position="806"/>
        <end position="815"/>
    </location>
</feature>
<dbReference type="AlphaFoldDB" id="A0AAD9GN62"/>
<protein>
    <submittedName>
        <fullName evidence="5">Tenascin-X</fullName>
    </submittedName>
</protein>
<dbReference type="PROSITE" id="PS50026">
    <property type="entry name" value="EGF_3"/>
    <property type="match status" value="1"/>
</dbReference>
<organism evidence="5 6">
    <name type="scientific">Phytophthora citrophthora</name>
    <dbReference type="NCBI Taxonomy" id="4793"/>
    <lineage>
        <taxon>Eukaryota</taxon>
        <taxon>Sar</taxon>
        <taxon>Stramenopiles</taxon>
        <taxon>Oomycota</taxon>
        <taxon>Peronosporomycetes</taxon>
        <taxon>Peronosporales</taxon>
        <taxon>Peronosporaceae</taxon>
        <taxon>Phytophthora</taxon>
    </lineage>
</organism>
<dbReference type="Pfam" id="PF23106">
    <property type="entry name" value="EGF_Teneurin"/>
    <property type="match status" value="1"/>
</dbReference>
<evidence type="ECO:0000256" key="3">
    <source>
        <dbReference type="PROSITE-ProRule" id="PRU00076"/>
    </source>
</evidence>
<keyword evidence="2 3" id="KW-1015">Disulfide bond</keyword>
<comment type="caution">
    <text evidence="3">Lacks conserved residue(s) required for the propagation of feature annotation.</text>
</comment>
<dbReference type="Proteomes" id="UP001259832">
    <property type="component" value="Unassembled WGS sequence"/>
</dbReference>
<dbReference type="SMART" id="SM00181">
    <property type="entry name" value="EGF"/>
    <property type="match status" value="3"/>
</dbReference>
<keyword evidence="1" id="KW-0732">Signal</keyword>
<evidence type="ECO:0000313" key="6">
    <source>
        <dbReference type="Proteomes" id="UP001259832"/>
    </source>
</evidence>
<proteinExistence type="predicted"/>
<keyword evidence="3" id="KW-0245">EGF-like domain</keyword>
<dbReference type="PROSITE" id="PS00022">
    <property type="entry name" value="EGF_1"/>
    <property type="match status" value="2"/>
</dbReference>
<evidence type="ECO:0000256" key="2">
    <source>
        <dbReference type="ARBA" id="ARBA00023157"/>
    </source>
</evidence>
<comment type="caution">
    <text evidence="5">The sequence shown here is derived from an EMBL/GenBank/DDBJ whole genome shotgun (WGS) entry which is preliminary data.</text>
</comment>